<dbReference type="InterPro" id="IPR005263">
    <property type="entry name" value="DapA"/>
</dbReference>
<evidence type="ECO:0000256" key="5">
    <source>
        <dbReference type="ARBA" id="ARBA00022490"/>
    </source>
</evidence>
<dbReference type="SUPFAM" id="SSF51569">
    <property type="entry name" value="Aldolase"/>
    <property type="match status" value="1"/>
</dbReference>
<comment type="similarity">
    <text evidence="3 12 13">Belongs to the DapA family.</text>
</comment>
<dbReference type="PANTHER" id="PTHR12128">
    <property type="entry name" value="DIHYDRODIPICOLINATE SYNTHASE"/>
    <property type="match status" value="1"/>
</dbReference>
<name>A0A2X2RD38_CAPOC</name>
<comment type="function">
    <text evidence="1 12">Catalyzes the condensation of (S)-aspartate-beta-semialdehyde [(S)-ASA] and pyruvate to 4-hydroxy-tetrahydrodipicolinate (HTPA).</text>
</comment>
<dbReference type="InterPro" id="IPR013785">
    <property type="entry name" value="Aldolase_TIM"/>
</dbReference>
<comment type="caution">
    <text evidence="12">Was originally thought to be a dihydrodipicolinate synthase (DHDPS), catalyzing the condensation of (S)-aspartate-beta-semialdehyde [(S)-ASA] and pyruvate to dihydrodipicolinate (DHDP). However, it was shown in E.coli that the product of the enzymatic reaction is not dihydrodipicolinate but in fact (4S)-4-hydroxy-2,3,4,5-tetrahydro-(2S)-dipicolinic acid (HTPA), and that the consecutive dehydration reaction leading to DHDP is not spontaneous but catalyzed by DapB.</text>
</comment>
<comment type="pathway">
    <text evidence="2 12">Amino-acid biosynthesis; L-lysine biosynthesis via DAP pathway; (S)-tetrahydrodipicolinate from L-aspartate: step 3/4.</text>
</comment>
<evidence type="ECO:0000256" key="15">
    <source>
        <dbReference type="PIRSR" id="PIRSR001365-2"/>
    </source>
</evidence>
<organism evidence="16 17">
    <name type="scientific">Capnocytophaga ochracea</name>
    <dbReference type="NCBI Taxonomy" id="1018"/>
    <lineage>
        <taxon>Bacteria</taxon>
        <taxon>Pseudomonadati</taxon>
        <taxon>Bacteroidota</taxon>
        <taxon>Flavobacteriia</taxon>
        <taxon>Flavobacteriales</taxon>
        <taxon>Flavobacteriaceae</taxon>
        <taxon>Capnocytophaga</taxon>
    </lineage>
</organism>
<keyword evidence="9 12" id="KW-0456">Lyase</keyword>
<evidence type="ECO:0000256" key="6">
    <source>
        <dbReference type="ARBA" id="ARBA00022605"/>
    </source>
</evidence>
<evidence type="ECO:0000256" key="12">
    <source>
        <dbReference type="HAMAP-Rule" id="MF_00418"/>
    </source>
</evidence>
<dbReference type="InterPro" id="IPR002220">
    <property type="entry name" value="DapA-like"/>
</dbReference>
<dbReference type="HAMAP" id="MF_00418">
    <property type="entry name" value="DapA"/>
    <property type="match status" value="1"/>
</dbReference>
<dbReference type="EMBL" id="UARG01000017">
    <property type="protein sequence ID" value="SQA79048.1"/>
    <property type="molecule type" value="Genomic_DNA"/>
</dbReference>
<dbReference type="UniPathway" id="UPA00034">
    <property type="reaction ID" value="UER00017"/>
</dbReference>
<sequence length="290" mass="31359">MTKQLRGTGVALITPFTAEKRVDTKALTRIVEYVTDGGVDFIVVLGTTSEAPTLSKEEKALVRETIIKANKKHLPLVLGIGGNNTQSVIEEIKSTDLTPFDAILSVTPYYNKPSQNGLYAHFAAIAKESPLPIILYNVPGRTGVCMTAETILRLANDFKNIIAVKEASGNLVLDMNILKDMPKHFTFLSGDDTTTLPSVYMGGSGAISVIGIAFPKEFSEMVRLGLNGNTSKANTLQYELLPMMALAFKEGNPTGIKAILAAQGLCEPYVRLPLVEASDSLKEEIRKALK</sequence>
<keyword evidence="8 12" id="KW-0457">Lysine biosynthesis</keyword>
<evidence type="ECO:0000256" key="10">
    <source>
        <dbReference type="ARBA" id="ARBA00023270"/>
    </source>
</evidence>
<comment type="subunit">
    <text evidence="12">Homotetramer; dimer of dimers.</text>
</comment>
<evidence type="ECO:0000313" key="17">
    <source>
        <dbReference type="Proteomes" id="UP000249891"/>
    </source>
</evidence>
<evidence type="ECO:0000256" key="3">
    <source>
        <dbReference type="ARBA" id="ARBA00007592"/>
    </source>
</evidence>
<evidence type="ECO:0000256" key="2">
    <source>
        <dbReference type="ARBA" id="ARBA00005120"/>
    </source>
</evidence>
<keyword evidence="10 12" id="KW-0704">Schiff base</keyword>
<feature type="active site" description="Schiff-base intermediate with substrate" evidence="12 14">
    <location>
        <position position="165"/>
    </location>
</feature>
<dbReference type="CDD" id="cd00950">
    <property type="entry name" value="DHDPS"/>
    <property type="match status" value="1"/>
</dbReference>
<keyword evidence="6 12" id="KW-0028">Amino-acid biosynthesis</keyword>
<keyword evidence="5 12" id="KW-0963">Cytoplasm</keyword>
<gene>
    <name evidence="12 16" type="primary">dapA</name>
    <name evidence="16" type="ORF">NCTC11546_02301</name>
</gene>
<comment type="subcellular location">
    <subcellularLocation>
        <location evidence="12">Cytoplasm</location>
    </subcellularLocation>
</comment>
<dbReference type="InterPro" id="IPR020625">
    <property type="entry name" value="Schiff_base-form_aldolases_AS"/>
</dbReference>
<evidence type="ECO:0000256" key="13">
    <source>
        <dbReference type="PIRNR" id="PIRNR001365"/>
    </source>
</evidence>
<dbReference type="EC" id="4.3.3.7" evidence="4 12"/>
<dbReference type="PRINTS" id="PR00146">
    <property type="entry name" value="DHPICSNTHASE"/>
</dbReference>
<dbReference type="GO" id="GO:0008840">
    <property type="term" value="F:4-hydroxy-tetrahydrodipicolinate synthase activity"/>
    <property type="evidence" value="ECO:0007669"/>
    <property type="project" value="UniProtKB-UniRule"/>
</dbReference>
<reference evidence="16 17" key="1">
    <citation type="submission" date="2018-06" db="EMBL/GenBank/DDBJ databases">
        <authorList>
            <consortium name="Pathogen Informatics"/>
            <person name="Doyle S."/>
        </authorList>
    </citation>
    <scope>NUCLEOTIDE SEQUENCE [LARGE SCALE GENOMIC DNA]</scope>
    <source>
        <strain evidence="16 17">NCTC11546</strain>
    </source>
</reference>
<evidence type="ECO:0000256" key="8">
    <source>
        <dbReference type="ARBA" id="ARBA00023154"/>
    </source>
</evidence>
<dbReference type="GO" id="GO:0009089">
    <property type="term" value="P:lysine biosynthetic process via diaminopimelate"/>
    <property type="evidence" value="ECO:0007669"/>
    <property type="project" value="UniProtKB-UniRule"/>
</dbReference>
<dbReference type="NCBIfam" id="TIGR00674">
    <property type="entry name" value="dapA"/>
    <property type="match status" value="1"/>
</dbReference>
<evidence type="ECO:0000256" key="11">
    <source>
        <dbReference type="ARBA" id="ARBA00047836"/>
    </source>
</evidence>
<feature type="active site" description="Proton donor/acceptor" evidence="12 14">
    <location>
        <position position="136"/>
    </location>
</feature>
<dbReference type="AlphaFoldDB" id="A0A2X2RD38"/>
<evidence type="ECO:0000256" key="9">
    <source>
        <dbReference type="ARBA" id="ARBA00023239"/>
    </source>
</evidence>
<dbReference type="SMART" id="SM01130">
    <property type="entry name" value="DHDPS"/>
    <property type="match status" value="1"/>
</dbReference>
<evidence type="ECO:0000313" key="16">
    <source>
        <dbReference type="EMBL" id="SQA79048.1"/>
    </source>
</evidence>
<evidence type="ECO:0000256" key="1">
    <source>
        <dbReference type="ARBA" id="ARBA00003294"/>
    </source>
</evidence>
<feature type="binding site" evidence="12 15">
    <location>
        <position position="48"/>
    </location>
    <ligand>
        <name>pyruvate</name>
        <dbReference type="ChEBI" id="CHEBI:15361"/>
    </ligand>
</feature>
<feature type="site" description="Part of a proton relay during catalysis" evidence="12">
    <location>
        <position position="47"/>
    </location>
</feature>
<evidence type="ECO:0000256" key="14">
    <source>
        <dbReference type="PIRSR" id="PIRSR001365-1"/>
    </source>
</evidence>
<comment type="catalytic activity">
    <reaction evidence="11 12">
        <text>L-aspartate 4-semialdehyde + pyruvate = (2S,4S)-4-hydroxy-2,3,4,5-tetrahydrodipicolinate + H2O + H(+)</text>
        <dbReference type="Rhea" id="RHEA:34171"/>
        <dbReference type="ChEBI" id="CHEBI:15361"/>
        <dbReference type="ChEBI" id="CHEBI:15377"/>
        <dbReference type="ChEBI" id="CHEBI:15378"/>
        <dbReference type="ChEBI" id="CHEBI:67139"/>
        <dbReference type="ChEBI" id="CHEBI:537519"/>
        <dbReference type="EC" id="4.3.3.7"/>
    </reaction>
</comment>
<dbReference type="GO" id="GO:0005829">
    <property type="term" value="C:cytosol"/>
    <property type="evidence" value="ECO:0007669"/>
    <property type="project" value="TreeGrafter"/>
</dbReference>
<feature type="site" description="Part of a proton relay during catalysis" evidence="12">
    <location>
        <position position="110"/>
    </location>
</feature>
<dbReference type="Gene3D" id="3.20.20.70">
    <property type="entry name" value="Aldolase class I"/>
    <property type="match status" value="1"/>
</dbReference>
<evidence type="ECO:0000256" key="7">
    <source>
        <dbReference type="ARBA" id="ARBA00022915"/>
    </source>
</evidence>
<dbReference type="Proteomes" id="UP000249891">
    <property type="component" value="Unassembled WGS sequence"/>
</dbReference>
<accession>A0A2X2RD38</accession>
<dbReference type="Pfam" id="PF00701">
    <property type="entry name" value="DHDPS"/>
    <property type="match status" value="1"/>
</dbReference>
<keyword evidence="7 12" id="KW-0220">Diaminopimelate biosynthesis</keyword>
<dbReference type="RefSeq" id="WP_002671641.1">
    <property type="nucleotide sequence ID" value="NZ_CP082870.1"/>
</dbReference>
<feature type="binding site" evidence="12 15">
    <location>
        <position position="207"/>
    </location>
    <ligand>
        <name>pyruvate</name>
        <dbReference type="ChEBI" id="CHEBI:15361"/>
    </ligand>
</feature>
<dbReference type="PANTHER" id="PTHR12128:SF66">
    <property type="entry name" value="4-HYDROXY-2-OXOGLUTARATE ALDOLASE, MITOCHONDRIAL"/>
    <property type="match status" value="1"/>
</dbReference>
<dbReference type="GeneID" id="29675461"/>
<proteinExistence type="inferred from homology"/>
<dbReference type="PIRSF" id="PIRSF001365">
    <property type="entry name" value="DHDPS"/>
    <property type="match status" value="1"/>
</dbReference>
<evidence type="ECO:0000256" key="4">
    <source>
        <dbReference type="ARBA" id="ARBA00012086"/>
    </source>
</evidence>
<dbReference type="PROSITE" id="PS00666">
    <property type="entry name" value="DHDPS_2"/>
    <property type="match status" value="1"/>
</dbReference>
<dbReference type="GO" id="GO:0019877">
    <property type="term" value="P:diaminopimelate biosynthetic process"/>
    <property type="evidence" value="ECO:0007669"/>
    <property type="project" value="UniProtKB-UniRule"/>
</dbReference>
<protein>
    <recommendedName>
        <fullName evidence="4 12">4-hydroxy-tetrahydrodipicolinate synthase</fullName>
        <shortName evidence="12">HTPA synthase</shortName>
        <ecNumber evidence="4 12">4.3.3.7</ecNumber>
    </recommendedName>
</protein>
<dbReference type="OMA" id="GMDACVP"/>